<evidence type="ECO:0000313" key="3">
    <source>
        <dbReference type="Proteomes" id="UP000032142"/>
    </source>
</evidence>
<proteinExistence type="predicted"/>
<dbReference type="Proteomes" id="UP000032142">
    <property type="component" value="Unassembled WGS sequence"/>
</dbReference>
<keyword evidence="3" id="KW-1185">Reference proteome</keyword>
<reference evidence="3" key="2">
    <citation type="submission" date="2014-09" db="EMBL/GenBank/DDBJ databases">
        <authorList>
            <person name="Mudge J."/>
            <person name="Ramaraj T."/>
            <person name="Lindquist I.E."/>
            <person name="Bharti A.K."/>
            <person name="Sundararajan A."/>
            <person name="Cameron C.T."/>
            <person name="Woodward J.E."/>
            <person name="May G.D."/>
            <person name="Brubaker C."/>
            <person name="Broadhvest J."/>
            <person name="Wilkins T.A."/>
        </authorList>
    </citation>
    <scope>NUCLEOTIDE SEQUENCE</scope>
    <source>
        <strain evidence="3">cv. AKA8401</strain>
    </source>
</reference>
<reference evidence="1" key="1">
    <citation type="submission" date="2014-09" db="EMBL/GenBank/DDBJ databases">
        <title>G. arboreum L. cv. AKA8401 A2 genome assembly version 1.0.</title>
        <authorList>
            <person name="Mudge J."/>
            <person name="Ramaraj T."/>
            <person name="Lindquist I.E."/>
            <person name="Bharti A.K."/>
            <person name="Sundararajan A."/>
            <person name="Cameron C.T."/>
            <person name="Woodward J.E."/>
            <person name="May G.D."/>
            <person name="Brubaker C."/>
            <person name="Broadhvest J."/>
            <person name="Wilkins T.A."/>
        </authorList>
    </citation>
    <scope>NUCLEOTIDE SEQUENCE</scope>
</reference>
<protein>
    <submittedName>
        <fullName evidence="1">Uncharacterized protein</fullName>
    </submittedName>
</protein>
<sequence>MFDEARLCMHDTTVCDTSAGLIWAMWATQAYGPTRADHMVV</sequence>
<dbReference type="AlphaFoldDB" id="A0A0B0MWX6"/>
<evidence type="ECO:0000313" key="2">
    <source>
        <dbReference type="EMBL" id="KHG29934.1"/>
    </source>
</evidence>
<gene>
    <name evidence="2" type="ORF">F383_13790</name>
    <name evidence="1" type="ORF">F383_29731</name>
</gene>
<organism evidence="1 3">
    <name type="scientific">Gossypium arboreum</name>
    <name type="common">Tree cotton</name>
    <name type="synonym">Gossypium nanking</name>
    <dbReference type="NCBI Taxonomy" id="29729"/>
    <lineage>
        <taxon>Eukaryota</taxon>
        <taxon>Viridiplantae</taxon>
        <taxon>Streptophyta</taxon>
        <taxon>Embryophyta</taxon>
        <taxon>Tracheophyta</taxon>
        <taxon>Spermatophyta</taxon>
        <taxon>Magnoliopsida</taxon>
        <taxon>eudicotyledons</taxon>
        <taxon>Gunneridae</taxon>
        <taxon>Pentapetalae</taxon>
        <taxon>rosids</taxon>
        <taxon>malvids</taxon>
        <taxon>Malvales</taxon>
        <taxon>Malvaceae</taxon>
        <taxon>Malvoideae</taxon>
        <taxon>Gossypium</taxon>
    </lineage>
</organism>
<dbReference type="EMBL" id="JRRC01403733">
    <property type="protein sequence ID" value="KHG04014.1"/>
    <property type="molecule type" value="Genomic_DNA"/>
</dbReference>
<name>A0A0B0MWX6_GOSAR</name>
<accession>A0A0B0MWX6</accession>
<evidence type="ECO:0000313" key="1">
    <source>
        <dbReference type="EMBL" id="KHG04014.1"/>
    </source>
</evidence>
<dbReference type="EMBL" id="KN453322">
    <property type="protein sequence ID" value="KHG29934.1"/>
    <property type="molecule type" value="Genomic_DNA"/>
</dbReference>